<dbReference type="WBParaSite" id="PS1159_v2.g8365.t1">
    <property type="protein sequence ID" value="PS1159_v2.g8365.t1"/>
    <property type="gene ID" value="PS1159_v2.g8365"/>
</dbReference>
<proteinExistence type="predicted"/>
<evidence type="ECO:0000313" key="2">
    <source>
        <dbReference type="WBParaSite" id="PS1159_v2.g8365.t1"/>
    </source>
</evidence>
<name>A0AC35GTF6_9BILA</name>
<organism evidence="1 2">
    <name type="scientific">Panagrolaimus sp. PS1159</name>
    <dbReference type="NCBI Taxonomy" id="55785"/>
    <lineage>
        <taxon>Eukaryota</taxon>
        <taxon>Metazoa</taxon>
        <taxon>Ecdysozoa</taxon>
        <taxon>Nematoda</taxon>
        <taxon>Chromadorea</taxon>
        <taxon>Rhabditida</taxon>
        <taxon>Tylenchina</taxon>
        <taxon>Panagrolaimomorpha</taxon>
        <taxon>Panagrolaimoidea</taxon>
        <taxon>Panagrolaimidae</taxon>
        <taxon>Panagrolaimus</taxon>
    </lineage>
</organism>
<reference evidence="2" key="1">
    <citation type="submission" date="2022-11" db="UniProtKB">
        <authorList>
            <consortium name="WormBaseParasite"/>
        </authorList>
    </citation>
    <scope>IDENTIFICATION</scope>
</reference>
<sequence length="66" mass="7108">MPSMAQHLLLIFFAFGFITFANAQCPNLQPPCRCAPSIYEPVAIICENAGSLSNALQAIEAARDIP</sequence>
<protein>
    <submittedName>
        <fullName evidence="2">Uncharacterized protein</fullName>
    </submittedName>
</protein>
<accession>A0AC35GTF6</accession>
<evidence type="ECO:0000313" key="1">
    <source>
        <dbReference type="Proteomes" id="UP000887580"/>
    </source>
</evidence>
<dbReference type="Proteomes" id="UP000887580">
    <property type="component" value="Unplaced"/>
</dbReference>